<evidence type="ECO:0000256" key="7">
    <source>
        <dbReference type="SAM" id="Phobius"/>
    </source>
</evidence>
<proteinExistence type="predicted"/>
<name>A0ABZ1HH37_STRPH</name>
<organism evidence="9 10">
    <name type="scientific">Streptomyces phaeochromogenes</name>
    <dbReference type="NCBI Taxonomy" id="1923"/>
    <lineage>
        <taxon>Bacteria</taxon>
        <taxon>Bacillati</taxon>
        <taxon>Actinomycetota</taxon>
        <taxon>Actinomycetes</taxon>
        <taxon>Kitasatosporales</taxon>
        <taxon>Streptomycetaceae</taxon>
        <taxon>Streptomyces</taxon>
        <taxon>Streptomyces phaeochromogenes group</taxon>
    </lineage>
</organism>
<evidence type="ECO:0000256" key="6">
    <source>
        <dbReference type="SAM" id="MobiDB-lite"/>
    </source>
</evidence>
<feature type="transmembrane region" description="Helical" evidence="7">
    <location>
        <begin position="84"/>
        <end position="105"/>
    </location>
</feature>
<evidence type="ECO:0000256" key="5">
    <source>
        <dbReference type="ARBA" id="ARBA00023316"/>
    </source>
</evidence>
<dbReference type="EMBL" id="CP109135">
    <property type="protein sequence ID" value="WSD16600.1"/>
    <property type="molecule type" value="Genomic_DNA"/>
</dbReference>
<keyword evidence="10" id="KW-1185">Reference proteome</keyword>
<evidence type="ECO:0000256" key="2">
    <source>
        <dbReference type="ARBA" id="ARBA00022679"/>
    </source>
</evidence>
<evidence type="ECO:0000313" key="9">
    <source>
        <dbReference type="EMBL" id="WSD16600.1"/>
    </source>
</evidence>
<keyword evidence="7" id="KW-1133">Transmembrane helix</keyword>
<keyword evidence="7" id="KW-0812">Transmembrane</keyword>
<feature type="domain" description="L,D-TPase catalytic" evidence="8">
    <location>
        <begin position="156"/>
        <end position="257"/>
    </location>
</feature>
<feature type="compositionally biased region" description="Gly residues" evidence="6">
    <location>
        <begin position="267"/>
        <end position="277"/>
    </location>
</feature>
<feature type="region of interest" description="Disordered" evidence="6">
    <location>
        <begin position="1"/>
        <end position="83"/>
    </location>
</feature>
<accession>A0ABZ1HH37</accession>
<dbReference type="SUPFAM" id="SSF141523">
    <property type="entry name" value="L,D-transpeptidase catalytic domain-like"/>
    <property type="match status" value="1"/>
</dbReference>
<dbReference type="Pfam" id="PF03734">
    <property type="entry name" value="YkuD"/>
    <property type="match status" value="1"/>
</dbReference>
<comment type="pathway">
    <text evidence="1">Cell wall biogenesis; peptidoglycan biosynthesis.</text>
</comment>
<feature type="region of interest" description="Disordered" evidence="6">
    <location>
        <begin position="262"/>
        <end position="310"/>
    </location>
</feature>
<gene>
    <name evidence="9" type="ORF">OHB35_27015</name>
</gene>
<reference evidence="9 10" key="1">
    <citation type="submission" date="2022-10" db="EMBL/GenBank/DDBJ databases">
        <title>The complete genomes of actinobacterial strains from the NBC collection.</title>
        <authorList>
            <person name="Joergensen T.S."/>
            <person name="Alvarez Arevalo M."/>
            <person name="Sterndorff E.B."/>
            <person name="Faurdal D."/>
            <person name="Vuksanovic O."/>
            <person name="Mourched A.-S."/>
            <person name="Charusanti P."/>
            <person name="Shaw S."/>
            <person name="Blin K."/>
            <person name="Weber T."/>
        </authorList>
    </citation>
    <scope>NUCLEOTIDE SEQUENCE [LARGE SCALE GENOMIC DNA]</scope>
    <source>
        <strain evidence="9 10">NBC 01752</strain>
    </source>
</reference>
<evidence type="ECO:0000256" key="4">
    <source>
        <dbReference type="ARBA" id="ARBA00022984"/>
    </source>
</evidence>
<dbReference type="RefSeq" id="WP_326760154.1">
    <property type="nucleotide sequence ID" value="NZ_CP109135.1"/>
</dbReference>
<keyword evidence="5" id="KW-0961">Cell wall biogenesis/degradation</keyword>
<dbReference type="Proteomes" id="UP001340816">
    <property type="component" value="Chromosome"/>
</dbReference>
<feature type="region of interest" description="Disordered" evidence="6">
    <location>
        <begin position="112"/>
        <end position="136"/>
    </location>
</feature>
<feature type="compositionally biased region" description="Basic residues" evidence="6">
    <location>
        <begin position="74"/>
        <end position="83"/>
    </location>
</feature>
<dbReference type="InterPro" id="IPR038063">
    <property type="entry name" value="Transpep_catalytic_dom"/>
</dbReference>
<protein>
    <submittedName>
        <fullName evidence="9">L,D-transpeptidase</fullName>
    </submittedName>
</protein>
<evidence type="ECO:0000256" key="1">
    <source>
        <dbReference type="ARBA" id="ARBA00004752"/>
    </source>
</evidence>
<evidence type="ECO:0000256" key="3">
    <source>
        <dbReference type="ARBA" id="ARBA00022960"/>
    </source>
</evidence>
<evidence type="ECO:0000313" key="10">
    <source>
        <dbReference type="Proteomes" id="UP001340816"/>
    </source>
</evidence>
<evidence type="ECO:0000259" key="8">
    <source>
        <dbReference type="Pfam" id="PF03734"/>
    </source>
</evidence>
<keyword evidence="4" id="KW-0573">Peptidoglycan synthesis</keyword>
<sequence length="310" mass="31271">MSDELTPGTTHGFDGLDFGSGSGSEFGPDFGSDSGFGPDSGSGSGGTELATALRELAHDHETPVPVPGTEIRRRAGRRRRRRQASFAAAGATAAGALALVLTVALTGGRDAGATPPAASYTAPTPPATAEAPAQASPAAVAATVDLGRREMSVEGRTLPISSGSLKTPTPTGLMTVTAKYQAATVPGDSAGWNGYDVKATWVMRLRAPDDRTNYLLALTWDEKAPGNYDRTGGVIGLRRADAMWLYEALKPGSVVAVVGAAPEETSGGTGTGTGTGTGVMEPTPTGAGALEATPTVNPPVTRPVRGGTAP</sequence>
<dbReference type="Gene3D" id="2.40.440.10">
    <property type="entry name" value="L,D-transpeptidase catalytic domain-like"/>
    <property type="match status" value="1"/>
</dbReference>
<keyword evidence="3" id="KW-0133">Cell shape</keyword>
<dbReference type="CDD" id="cd16913">
    <property type="entry name" value="YkuD_like"/>
    <property type="match status" value="1"/>
</dbReference>
<keyword evidence="7" id="KW-0472">Membrane</keyword>
<feature type="compositionally biased region" description="Low complexity" evidence="6">
    <location>
        <begin position="25"/>
        <end position="37"/>
    </location>
</feature>
<dbReference type="InterPro" id="IPR005490">
    <property type="entry name" value="LD_TPept_cat_dom"/>
</dbReference>
<keyword evidence="2" id="KW-0808">Transferase</keyword>